<dbReference type="SUPFAM" id="SSF140652">
    <property type="entry name" value="YozE-like"/>
    <property type="match status" value="1"/>
</dbReference>
<evidence type="ECO:0000256" key="1">
    <source>
        <dbReference type="HAMAP-Rule" id="MF_01538"/>
    </source>
</evidence>
<dbReference type="Pfam" id="PF06855">
    <property type="entry name" value="YozE_SAM_like"/>
    <property type="match status" value="1"/>
</dbReference>
<name>A0A396SGH5_9BACL</name>
<sequence length="73" mass="8694">MRESFYTFVLTYRGGKWEDSKTRFAETAFLDHSFPKSSMSFDEISSYIEMIADDNMTTQTFDELWDLYAAKYE</sequence>
<keyword evidence="4" id="KW-1185">Reference proteome</keyword>
<protein>
    <recommendedName>
        <fullName evidence="1">UPF0346 protein D1B33_08580</fullName>
    </recommendedName>
</protein>
<evidence type="ECO:0000313" key="4">
    <source>
        <dbReference type="Proteomes" id="UP000265692"/>
    </source>
</evidence>
<dbReference type="AlphaFoldDB" id="A0A396SGH5"/>
<dbReference type="InterPro" id="IPR010673">
    <property type="entry name" value="UPF0346"/>
</dbReference>
<reference evidence="3 4" key="1">
    <citation type="submission" date="2018-08" db="EMBL/GenBank/DDBJ databases">
        <title>Lysinibacillus sp. YLB-03 draft genome sequence.</title>
        <authorList>
            <person name="Yu L."/>
        </authorList>
    </citation>
    <scope>NUCLEOTIDE SEQUENCE [LARGE SCALE GENOMIC DNA]</scope>
    <source>
        <strain evidence="3 4">YLB-03</strain>
    </source>
</reference>
<dbReference type="InterPro" id="IPR023089">
    <property type="entry name" value="YozE_SAM-like"/>
</dbReference>
<comment type="caution">
    <text evidence="3">The sequence shown here is derived from an EMBL/GenBank/DDBJ whole genome shotgun (WGS) entry which is preliminary data.</text>
</comment>
<evidence type="ECO:0000259" key="2">
    <source>
        <dbReference type="Pfam" id="PF06855"/>
    </source>
</evidence>
<comment type="similarity">
    <text evidence="1">Belongs to the UPF0346 family.</text>
</comment>
<proteinExistence type="inferred from homology"/>
<dbReference type="OrthoDB" id="2242851at2"/>
<dbReference type="NCBIfam" id="NF010193">
    <property type="entry name" value="PRK13672.1"/>
    <property type="match status" value="1"/>
</dbReference>
<accession>A0A396SGH5</accession>
<dbReference type="InterPro" id="IPR036806">
    <property type="entry name" value="YozE_SAM-like_sf"/>
</dbReference>
<gene>
    <name evidence="3" type="ORF">D1B33_08580</name>
</gene>
<dbReference type="EMBL" id="QWEI01000003">
    <property type="protein sequence ID" value="RHW37576.1"/>
    <property type="molecule type" value="Genomic_DNA"/>
</dbReference>
<evidence type="ECO:0000313" key="3">
    <source>
        <dbReference type="EMBL" id="RHW37576.1"/>
    </source>
</evidence>
<dbReference type="Gene3D" id="1.10.150.260">
    <property type="entry name" value="YozE SAM-like"/>
    <property type="match status" value="1"/>
</dbReference>
<organism evidence="3 4">
    <name type="scientific">Ureibacillus yapensis</name>
    <dbReference type="NCBI Taxonomy" id="2304605"/>
    <lineage>
        <taxon>Bacteria</taxon>
        <taxon>Bacillati</taxon>
        <taxon>Bacillota</taxon>
        <taxon>Bacilli</taxon>
        <taxon>Bacillales</taxon>
        <taxon>Caryophanaceae</taxon>
        <taxon>Ureibacillus</taxon>
    </lineage>
</organism>
<dbReference type="Proteomes" id="UP000265692">
    <property type="component" value="Unassembled WGS sequence"/>
</dbReference>
<dbReference type="RefSeq" id="WP_118875962.1">
    <property type="nucleotide sequence ID" value="NZ_QWEI01000003.1"/>
</dbReference>
<dbReference type="HAMAP" id="MF_01538">
    <property type="entry name" value="UPF0346"/>
    <property type="match status" value="1"/>
</dbReference>
<feature type="domain" description="YozE SAM-like" evidence="2">
    <location>
        <begin position="4"/>
        <end position="69"/>
    </location>
</feature>